<dbReference type="GO" id="GO:0003677">
    <property type="term" value="F:DNA binding"/>
    <property type="evidence" value="ECO:0007669"/>
    <property type="project" value="UniProtKB-KW"/>
</dbReference>
<dbReference type="PANTHER" id="PTHR46797">
    <property type="entry name" value="HTH-TYPE TRANSCRIPTIONAL REGULATOR"/>
    <property type="match status" value="1"/>
</dbReference>
<comment type="caution">
    <text evidence="4">The sequence shown here is derived from an EMBL/GenBank/DDBJ whole genome shotgun (WGS) entry which is preliminary data.</text>
</comment>
<accession>A0A840PJI9</accession>
<feature type="compositionally biased region" description="Basic and acidic residues" evidence="2">
    <location>
        <begin position="97"/>
        <end position="119"/>
    </location>
</feature>
<feature type="region of interest" description="Disordered" evidence="2">
    <location>
        <begin position="94"/>
        <end position="119"/>
    </location>
</feature>
<keyword evidence="5" id="KW-1185">Reference proteome</keyword>
<dbReference type="Proteomes" id="UP000578449">
    <property type="component" value="Unassembled WGS sequence"/>
</dbReference>
<dbReference type="CDD" id="cd02209">
    <property type="entry name" value="cupin_XRE_C"/>
    <property type="match status" value="1"/>
</dbReference>
<dbReference type="GO" id="GO:0003700">
    <property type="term" value="F:DNA-binding transcription factor activity"/>
    <property type="evidence" value="ECO:0007669"/>
    <property type="project" value="TreeGrafter"/>
</dbReference>
<sequence>MSTETSVAEDALGAGGEEPAGPGLGLGVRLRRVRTERSLSVRELARRAGCSPSLISQIERGHSAPSAQVLYALANELRVSLDYLFGFGEVTPAARAGSDHDPATPAERGRENDRQRDDGVSYVTNAWGRAKDSSGTGIIQRAQSRRRIELSSGVRWERLTPDADGLVDFLEVVYQPGGHSSDNHKAVRHEGREYLLILEGTLHADIGFETYALHAGDSAAFDPLIPHQFRNETDQVVRALSFIVQTDNG</sequence>
<dbReference type="Pfam" id="PF01381">
    <property type="entry name" value="HTH_3"/>
    <property type="match status" value="1"/>
</dbReference>
<feature type="compositionally biased region" description="Gly residues" evidence="2">
    <location>
        <begin position="13"/>
        <end position="23"/>
    </location>
</feature>
<keyword evidence="4" id="KW-0560">Oxidoreductase</keyword>
<evidence type="ECO:0000259" key="3">
    <source>
        <dbReference type="PROSITE" id="PS50943"/>
    </source>
</evidence>
<dbReference type="RefSeq" id="WP_185054190.1">
    <property type="nucleotide sequence ID" value="NZ_BAABIX010000012.1"/>
</dbReference>
<dbReference type="SUPFAM" id="SSF51182">
    <property type="entry name" value="RmlC-like cupins"/>
    <property type="match status" value="1"/>
</dbReference>
<dbReference type="InterPro" id="IPR001387">
    <property type="entry name" value="Cro/C1-type_HTH"/>
</dbReference>
<dbReference type="EMBL" id="JACHGN010000017">
    <property type="protein sequence ID" value="MBB5137257.1"/>
    <property type="molecule type" value="Genomic_DNA"/>
</dbReference>
<keyword evidence="1" id="KW-0238">DNA-binding</keyword>
<evidence type="ECO:0000313" key="4">
    <source>
        <dbReference type="EMBL" id="MBB5137257.1"/>
    </source>
</evidence>
<dbReference type="AlphaFoldDB" id="A0A840PJI9"/>
<evidence type="ECO:0000313" key="5">
    <source>
        <dbReference type="Proteomes" id="UP000578449"/>
    </source>
</evidence>
<dbReference type="Pfam" id="PF07883">
    <property type="entry name" value="Cupin_2"/>
    <property type="match status" value="1"/>
</dbReference>
<evidence type="ECO:0000256" key="2">
    <source>
        <dbReference type="SAM" id="MobiDB-lite"/>
    </source>
</evidence>
<dbReference type="InterPro" id="IPR011051">
    <property type="entry name" value="RmlC_Cupin_sf"/>
</dbReference>
<keyword evidence="4" id="KW-0223">Dioxygenase</keyword>
<dbReference type="GO" id="GO:0051213">
    <property type="term" value="F:dioxygenase activity"/>
    <property type="evidence" value="ECO:0007669"/>
    <property type="project" value="UniProtKB-KW"/>
</dbReference>
<dbReference type="InterPro" id="IPR013096">
    <property type="entry name" value="Cupin_2"/>
</dbReference>
<dbReference type="Gene3D" id="2.60.120.10">
    <property type="entry name" value="Jelly Rolls"/>
    <property type="match status" value="1"/>
</dbReference>
<name>A0A840PJI9_9ACTN</name>
<dbReference type="GO" id="GO:0005829">
    <property type="term" value="C:cytosol"/>
    <property type="evidence" value="ECO:0007669"/>
    <property type="project" value="TreeGrafter"/>
</dbReference>
<dbReference type="PANTHER" id="PTHR46797:SF1">
    <property type="entry name" value="METHYLPHOSPHONATE SYNTHASE"/>
    <property type="match status" value="1"/>
</dbReference>
<organism evidence="4 5">
    <name type="scientific">Thermocatellispora tengchongensis</name>
    <dbReference type="NCBI Taxonomy" id="1073253"/>
    <lineage>
        <taxon>Bacteria</taxon>
        <taxon>Bacillati</taxon>
        <taxon>Actinomycetota</taxon>
        <taxon>Actinomycetes</taxon>
        <taxon>Streptosporangiales</taxon>
        <taxon>Streptosporangiaceae</taxon>
        <taxon>Thermocatellispora</taxon>
    </lineage>
</organism>
<dbReference type="InterPro" id="IPR050807">
    <property type="entry name" value="TransReg_Diox_bact_type"/>
</dbReference>
<dbReference type="SMART" id="SM00530">
    <property type="entry name" value="HTH_XRE"/>
    <property type="match status" value="1"/>
</dbReference>
<evidence type="ECO:0000256" key="1">
    <source>
        <dbReference type="ARBA" id="ARBA00023125"/>
    </source>
</evidence>
<dbReference type="CDD" id="cd00093">
    <property type="entry name" value="HTH_XRE"/>
    <property type="match status" value="1"/>
</dbReference>
<dbReference type="InterPro" id="IPR014710">
    <property type="entry name" value="RmlC-like_jellyroll"/>
</dbReference>
<reference evidence="4 5" key="1">
    <citation type="submission" date="2020-08" db="EMBL/GenBank/DDBJ databases">
        <title>Genomic Encyclopedia of Type Strains, Phase IV (KMG-IV): sequencing the most valuable type-strain genomes for metagenomic binning, comparative biology and taxonomic classification.</title>
        <authorList>
            <person name="Goeker M."/>
        </authorList>
    </citation>
    <scope>NUCLEOTIDE SEQUENCE [LARGE SCALE GENOMIC DNA]</scope>
    <source>
        <strain evidence="4 5">DSM 45615</strain>
    </source>
</reference>
<dbReference type="PROSITE" id="PS50943">
    <property type="entry name" value="HTH_CROC1"/>
    <property type="match status" value="1"/>
</dbReference>
<dbReference type="InterPro" id="IPR010982">
    <property type="entry name" value="Lambda_DNA-bd_dom_sf"/>
</dbReference>
<feature type="domain" description="HTH cro/C1-type" evidence="3">
    <location>
        <begin position="30"/>
        <end position="84"/>
    </location>
</feature>
<protein>
    <submittedName>
        <fullName evidence="4">Transcriptional regulator with XRE-family HTH domain/quercetin dioxygenase-like cupin family protein</fullName>
    </submittedName>
</protein>
<feature type="region of interest" description="Disordered" evidence="2">
    <location>
        <begin position="1"/>
        <end position="23"/>
    </location>
</feature>
<gene>
    <name evidence="4" type="ORF">HNP84_007009</name>
</gene>
<proteinExistence type="predicted"/>
<dbReference type="SUPFAM" id="SSF47413">
    <property type="entry name" value="lambda repressor-like DNA-binding domains"/>
    <property type="match status" value="1"/>
</dbReference>
<dbReference type="Gene3D" id="1.10.260.40">
    <property type="entry name" value="lambda repressor-like DNA-binding domains"/>
    <property type="match status" value="1"/>
</dbReference>